<keyword evidence="1" id="KW-0472">Membrane</keyword>
<evidence type="ECO:0000313" key="3">
    <source>
        <dbReference type="Proteomes" id="UP000306552"/>
    </source>
</evidence>
<feature type="transmembrane region" description="Helical" evidence="1">
    <location>
        <begin position="41"/>
        <end position="59"/>
    </location>
</feature>
<evidence type="ECO:0000256" key="1">
    <source>
        <dbReference type="SAM" id="Phobius"/>
    </source>
</evidence>
<organism evidence="2 3">
    <name type="scientific">Mesohalobacter halotolerans</name>
    <dbReference type="NCBI Taxonomy" id="1883405"/>
    <lineage>
        <taxon>Bacteria</taxon>
        <taxon>Pseudomonadati</taxon>
        <taxon>Bacteroidota</taxon>
        <taxon>Flavobacteriia</taxon>
        <taxon>Flavobacteriales</taxon>
        <taxon>Flavobacteriaceae</taxon>
        <taxon>Mesohalobacter</taxon>
    </lineage>
</organism>
<dbReference type="Proteomes" id="UP000306552">
    <property type="component" value="Unassembled WGS sequence"/>
</dbReference>
<comment type="caution">
    <text evidence="2">The sequence shown here is derived from an EMBL/GenBank/DDBJ whole genome shotgun (WGS) entry which is preliminary data.</text>
</comment>
<keyword evidence="1" id="KW-0812">Transmembrane</keyword>
<keyword evidence="3" id="KW-1185">Reference proteome</keyword>
<sequence length="132" mass="16006">MMSQDLKFNYKTKYLKSILILGIMYVILGVLYIFLIEESNFLTVLIFFGFISLIYVYLWKSRGYVFLNDKGIYINRLWSRHIAWNDFKGLRYYNHAIKLLYKNKSINIDKNFLSEKDVLILEKEMKKRLHNK</sequence>
<keyword evidence="1" id="KW-1133">Transmembrane helix</keyword>
<evidence type="ECO:0000313" key="2">
    <source>
        <dbReference type="EMBL" id="TKS56665.1"/>
    </source>
</evidence>
<reference evidence="2 3" key="1">
    <citation type="submission" date="2019-04" db="EMBL/GenBank/DDBJ databases">
        <title>Psychroflexus halotolerans sp. nov., isolated from a marine solar saltern.</title>
        <authorList>
            <person name="Feng X."/>
        </authorList>
    </citation>
    <scope>NUCLEOTIDE SEQUENCE [LARGE SCALE GENOMIC DNA]</scope>
    <source>
        <strain evidence="2 3">WDS2C27</strain>
    </source>
</reference>
<dbReference type="RefSeq" id="WP_138931767.1">
    <property type="nucleotide sequence ID" value="NZ_SWMU01000002.1"/>
</dbReference>
<dbReference type="AlphaFoldDB" id="A0A4V6ALG1"/>
<dbReference type="EMBL" id="SWMU01000002">
    <property type="protein sequence ID" value="TKS56665.1"/>
    <property type="molecule type" value="Genomic_DNA"/>
</dbReference>
<protein>
    <submittedName>
        <fullName evidence="2">Uncharacterized protein</fullName>
    </submittedName>
</protein>
<gene>
    <name evidence="2" type="ORF">FCN74_06450</name>
</gene>
<accession>A0A4V6ALG1</accession>
<feature type="transmembrane region" description="Helical" evidence="1">
    <location>
        <begin position="14"/>
        <end position="35"/>
    </location>
</feature>
<proteinExistence type="predicted"/>
<name>A0A4V6ALG1_9FLAO</name>